<evidence type="ECO:0000256" key="1">
    <source>
        <dbReference type="ARBA" id="ARBA00003010"/>
    </source>
</evidence>
<dbReference type="SUPFAM" id="SSF69349">
    <property type="entry name" value="Phage fibre proteins"/>
    <property type="match status" value="1"/>
</dbReference>
<reference evidence="9 10" key="1">
    <citation type="submission" date="2015-09" db="EMBL/GenBank/DDBJ databases">
        <title>Genome announcement of multiple Pseudomonas syringae strains.</title>
        <authorList>
            <person name="Thakur S."/>
            <person name="Wang P.W."/>
            <person name="Gong Y."/>
            <person name="Weir B.S."/>
            <person name="Guttman D.S."/>
        </authorList>
    </citation>
    <scope>NUCLEOTIDE SEQUENCE [LARGE SCALE GENOMIC DNA]</scope>
    <source>
        <strain evidence="9 10">ICMP9757</strain>
    </source>
</reference>
<dbReference type="InterPro" id="IPR000258">
    <property type="entry name" value="Ice_nucleatn"/>
</dbReference>
<dbReference type="PANTHER" id="PTHR31294:SF8">
    <property type="entry name" value="KERATIN-ASSOCIATED PROTEIN 21-1-RELATED"/>
    <property type="match status" value="1"/>
</dbReference>
<evidence type="ECO:0000256" key="3">
    <source>
        <dbReference type="ARBA" id="ARBA00007187"/>
    </source>
</evidence>
<dbReference type="PRINTS" id="PR00327">
    <property type="entry name" value="ICENUCLEATN"/>
</dbReference>
<name>A0A9X0H6T0_PSESX</name>
<accession>A0A9X0H6T0</accession>
<evidence type="ECO:0000256" key="5">
    <source>
        <dbReference type="ARBA" id="ARBA00022930"/>
    </source>
</evidence>
<dbReference type="AlphaFoldDB" id="A0A9X0H6T0"/>
<feature type="compositionally biased region" description="Polar residues" evidence="8">
    <location>
        <begin position="213"/>
        <end position="241"/>
    </location>
</feature>
<evidence type="ECO:0000313" key="10">
    <source>
        <dbReference type="Proteomes" id="UP000050345"/>
    </source>
</evidence>
<dbReference type="PANTHER" id="PTHR31294">
    <property type="match status" value="1"/>
</dbReference>
<evidence type="ECO:0000256" key="7">
    <source>
        <dbReference type="ARBA" id="ARBA00023237"/>
    </source>
</evidence>
<evidence type="ECO:0000256" key="2">
    <source>
        <dbReference type="ARBA" id="ARBA00004442"/>
    </source>
</evidence>
<evidence type="ECO:0000313" key="9">
    <source>
        <dbReference type="EMBL" id="KPX17914.1"/>
    </source>
</evidence>
<dbReference type="Pfam" id="PF00818">
    <property type="entry name" value="Ice_nucleation"/>
    <property type="match status" value="3"/>
</dbReference>
<evidence type="ECO:0000256" key="8">
    <source>
        <dbReference type="SAM" id="MobiDB-lite"/>
    </source>
</evidence>
<dbReference type="GO" id="GO:0009279">
    <property type="term" value="C:cell outer membrane"/>
    <property type="evidence" value="ECO:0007669"/>
    <property type="project" value="UniProtKB-SubCell"/>
</dbReference>
<comment type="subcellular location">
    <subcellularLocation>
        <location evidence="2">Cell outer membrane</location>
    </subcellularLocation>
</comment>
<comment type="similarity">
    <text evidence="3">Belongs to the bacterial ice nucleation protein family.</text>
</comment>
<dbReference type="GO" id="GO:0050825">
    <property type="term" value="F:ice binding"/>
    <property type="evidence" value="ECO:0007669"/>
    <property type="project" value="UniProtKB-KW"/>
</dbReference>
<feature type="region of interest" description="Disordered" evidence="8">
    <location>
        <begin position="304"/>
        <end position="341"/>
    </location>
</feature>
<keyword evidence="7" id="KW-0998">Cell outer membrane</keyword>
<dbReference type="EMBL" id="LJQF01000034">
    <property type="protein sequence ID" value="KPX17914.1"/>
    <property type="molecule type" value="Genomic_DNA"/>
</dbReference>
<feature type="region of interest" description="Disordered" evidence="8">
    <location>
        <begin position="202"/>
        <end position="241"/>
    </location>
</feature>
<evidence type="ECO:0000256" key="4">
    <source>
        <dbReference type="ARBA" id="ARBA00022737"/>
    </source>
</evidence>
<keyword evidence="6" id="KW-0472">Membrane</keyword>
<comment type="function">
    <text evidence="1">Ice nucleation proteins enable bacteria to nucleate crystallization in supercooled water.</text>
</comment>
<dbReference type="Proteomes" id="UP000050345">
    <property type="component" value="Unassembled WGS sequence"/>
</dbReference>
<feature type="compositionally biased region" description="Low complexity" evidence="8">
    <location>
        <begin position="202"/>
        <end position="212"/>
    </location>
</feature>
<evidence type="ECO:0000256" key="6">
    <source>
        <dbReference type="ARBA" id="ARBA00023136"/>
    </source>
</evidence>
<dbReference type="PROSITE" id="PS00314">
    <property type="entry name" value="ICE_NUCLEATION"/>
    <property type="match status" value="3"/>
</dbReference>
<sequence>MNLEKALVLRTCANNMADHCGLVWPVSVTVECRHWQPTKAHENGLAGLLWGVGTSAFLSVHADARWVVCEVAVADLIALSESGMVKFQRAQVVHVGDKSSAAHYLLMHRASYSSTSPPAAVEVRPASGELVVSHEVFDVASVSAAVGAEGNLPAVTTQTLQTATYGSTLIGDSHSQLVAGYGSTETAGSHSDLTAGYGSTGTAGSDSSLTAGYGSTQTSRSDSSLRAGYGSTQTAQEGSNLTAGYGSTGTAGADSSLIAGYGSTQTSGSDSALTAGYGSTQTAQEGSNLTAGYGSTGTAGSDSSLIAGYGSTQTSRGQRTDGGLRQYADCTGRQQPDGWVR</sequence>
<keyword evidence="5" id="KW-0387">Ice nucleation</keyword>
<gene>
    <name evidence="9" type="ORF">ALO73_04754</name>
</gene>
<keyword evidence="4" id="KW-0677">Repeat</keyword>
<comment type="caution">
    <text evidence="9">The sequence shown here is derived from an EMBL/GenBank/DDBJ whole genome shotgun (WGS) entry which is preliminary data.</text>
</comment>
<protein>
    <submittedName>
        <fullName evidence="9">Ice nucleation protein</fullName>
    </submittedName>
</protein>
<proteinExistence type="inferred from homology"/>
<organism evidence="9 10">
    <name type="scientific">Pseudomonas syringae pv. daphniphylli</name>
    <dbReference type="NCBI Taxonomy" id="264455"/>
    <lineage>
        <taxon>Bacteria</taxon>
        <taxon>Pseudomonadati</taxon>
        <taxon>Pseudomonadota</taxon>
        <taxon>Gammaproteobacteria</taxon>
        <taxon>Pseudomonadales</taxon>
        <taxon>Pseudomonadaceae</taxon>
        <taxon>Pseudomonas</taxon>
        <taxon>Pseudomonas syringae</taxon>
    </lineage>
</organism>